<dbReference type="InterPro" id="IPR003594">
    <property type="entry name" value="HATPase_dom"/>
</dbReference>
<reference evidence="2" key="1">
    <citation type="journal article" date="2015" name="Nature">
        <title>Complex archaea that bridge the gap between prokaryotes and eukaryotes.</title>
        <authorList>
            <person name="Spang A."/>
            <person name="Saw J.H."/>
            <person name="Jorgensen S.L."/>
            <person name="Zaremba-Niedzwiedzka K."/>
            <person name="Martijn J."/>
            <person name="Lind A.E."/>
            <person name="van Eijk R."/>
            <person name="Schleper C."/>
            <person name="Guy L."/>
            <person name="Ettema T.J."/>
        </authorList>
    </citation>
    <scope>NUCLEOTIDE SEQUENCE</scope>
</reference>
<proteinExistence type="predicted"/>
<dbReference type="Gene3D" id="3.30.565.10">
    <property type="entry name" value="Histidine kinase-like ATPase, C-terminal domain"/>
    <property type="match status" value="1"/>
</dbReference>
<dbReference type="InterPro" id="IPR036890">
    <property type="entry name" value="HATPase_C_sf"/>
</dbReference>
<evidence type="ECO:0000259" key="1">
    <source>
        <dbReference type="Pfam" id="PF02518"/>
    </source>
</evidence>
<evidence type="ECO:0000313" key="2">
    <source>
        <dbReference type="EMBL" id="KKN03790.1"/>
    </source>
</evidence>
<accession>A0A0F9M8Q4</accession>
<dbReference type="AlphaFoldDB" id="A0A0F9M8Q4"/>
<dbReference type="EMBL" id="LAZR01004996">
    <property type="protein sequence ID" value="KKN03790.1"/>
    <property type="molecule type" value="Genomic_DNA"/>
</dbReference>
<dbReference type="SUPFAM" id="SSF55874">
    <property type="entry name" value="ATPase domain of HSP90 chaperone/DNA topoisomerase II/histidine kinase"/>
    <property type="match status" value="1"/>
</dbReference>
<organism evidence="2">
    <name type="scientific">marine sediment metagenome</name>
    <dbReference type="NCBI Taxonomy" id="412755"/>
    <lineage>
        <taxon>unclassified sequences</taxon>
        <taxon>metagenomes</taxon>
        <taxon>ecological metagenomes</taxon>
    </lineage>
</organism>
<feature type="domain" description="Histidine kinase/HSP90-like ATPase" evidence="1">
    <location>
        <begin position="26"/>
        <end position="111"/>
    </location>
</feature>
<dbReference type="Pfam" id="PF02518">
    <property type="entry name" value="HATPase_c"/>
    <property type="match status" value="1"/>
</dbReference>
<gene>
    <name evidence="2" type="ORF">LCGC14_1104270</name>
</gene>
<protein>
    <recommendedName>
        <fullName evidence="1">Histidine kinase/HSP90-like ATPase domain-containing protein</fullName>
    </recommendedName>
</protein>
<comment type="caution">
    <text evidence="2">The sequence shown here is derived from an EMBL/GenBank/DDBJ whole genome shotgun (WGS) entry which is preliminary data.</text>
</comment>
<sequence>MARAQITVAPRLLKLVGRAQYTGHPLTICVRELLQNSRDACVRKGVEPEIYIAIHRVDDKTLIICRDNGIGMTADQIENDFLQLGGVGKTENSEVGGFGIAKAAIMSGEFWQIRSLNNTCNIHDVEAGNVIRKTPFLDGTEVRIMITESIYYGSIHDTTSIIYASDVKLHFKYTWEGKIIFDEPTAGFPKALESFDVHTGDTFDIRTTMQPIDLPDIKGLEKHKVISGVNIIRVGGLAQFIQGHNNSRETTLIIDLKPKVRPDHELYPLTMNRESFSGIIGKAVDAIIQAHNTNVMESVMIASGKSEEKNVLKIVRGKFVSGKRKGQTVGYATNTEDSFMGNSGYETSDNDNEEQELYGNGIAMIVEEYSADRNTRNQHAKILALWQEILELTVGNDEKFGIGITGKRWYDALRWIHNGDIYYVINPDMLKNTNGKGGLVLRLWTLAAHEATHALNSAHNENFSSLMDCVCSESADAIYESMTRLKRLV</sequence>
<name>A0A0F9M8Q4_9ZZZZ</name>